<dbReference type="PATRIC" id="fig|35623.3.peg.1240"/>
<comment type="similarity">
    <text evidence="2">Belongs to the binding-protein-dependent transport system permease family. CysTW subfamily.</text>
</comment>
<gene>
    <name evidence="10" type="primary">potB2</name>
    <name evidence="10" type="ORF">Aocu_12400</name>
</gene>
<dbReference type="InterPro" id="IPR035906">
    <property type="entry name" value="MetI-like_sf"/>
</dbReference>
<feature type="domain" description="ABC transmembrane type-1" evidence="9">
    <location>
        <begin position="62"/>
        <end position="268"/>
    </location>
</feature>
<feature type="transmembrane region" description="Helical" evidence="8">
    <location>
        <begin position="12"/>
        <end position="34"/>
    </location>
</feature>
<dbReference type="Proteomes" id="UP000032434">
    <property type="component" value="Chromosome 1"/>
</dbReference>
<organism evidence="10 11">
    <name type="scientific">Acholeplasma oculi</name>
    <dbReference type="NCBI Taxonomy" id="35623"/>
    <lineage>
        <taxon>Bacteria</taxon>
        <taxon>Bacillati</taxon>
        <taxon>Mycoplasmatota</taxon>
        <taxon>Mollicutes</taxon>
        <taxon>Acholeplasmatales</taxon>
        <taxon>Acholeplasmataceae</taxon>
        <taxon>Acholeplasma</taxon>
    </lineage>
</organism>
<dbReference type="EMBL" id="LK028559">
    <property type="protein sequence ID" value="CDR31313.1"/>
    <property type="molecule type" value="Genomic_DNA"/>
</dbReference>
<evidence type="ECO:0000256" key="1">
    <source>
        <dbReference type="ARBA" id="ARBA00004651"/>
    </source>
</evidence>
<feature type="transmembrane region" description="Helical" evidence="8">
    <location>
        <begin position="149"/>
        <end position="171"/>
    </location>
</feature>
<evidence type="ECO:0000313" key="11">
    <source>
        <dbReference type="Proteomes" id="UP000032434"/>
    </source>
</evidence>
<dbReference type="GO" id="GO:0055085">
    <property type="term" value="P:transmembrane transport"/>
    <property type="evidence" value="ECO:0007669"/>
    <property type="project" value="InterPro"/>
</dbReference>
<keyword evidence="6 8" id="KW-1133">Transmembrane helix</keyword>
<keyword evidence="7 8" id="KW-0472">Membrane</keyword>
<keyword evidence="5 8" id="KW-0812">Transmembrane</keyword>
<evidence type="ECO:0000259" key="9">
    <source>
        <dbReference type="PROSITE" id="PS50928"/>
    </source>
</evidence>
<evidence type="ECO:0000256" key="2">
    <source>
        <dbReference type="ARBA" id="ARBA00007069"/>
    </source>
</evidence>
<feature type="transmembrane region" description="Helical" evidence="8">
    <location>
        <begin position="220"/>
        <end position="238"/>
    </location>
</feature>
<comment type="subcellular location">
    <subcellularLocation>
        <location evidence="1 8">Cell membrane</location>
        <topology evidence="1 8">Multi-pass membrane protein</topology>
    </subcellularLocation>
</comment>
<dbReference type="GO" id="GO:0005886">
    <property type="term" value="C:plasma membrane"/>
    <property type="evidence" value="ECO:0007669"/>
    <property type="project" value="UniProtKB-SubCell"/>
</dbReference>
<reference evidence="11" key="1">
    <citation type="submission" date="2014-05" db="EMBL/GenBank/DDBJ databases">
        <authorList>
            <person name="Kube M."/>
        </authorList>
    </citation>
    <scope>NUCLEOTIDE SEQUENCE [LARGE SCALE GENOMIC DNA]</scope>
</reference>
<evidence type="ECO:0000256" key="5">
    <source>
        <dbReference type="ARBA" id="ARBA00022692"/>
    </source>
</evidence>
<keyword evidence="11" id="KW-1185">Reference proteome</keyword>
<dbReference type="Gene3D" id="1.10.3720.10">
    <property type="entry name" value="MetI-like"/>
    <property type="match status" value="1"/>
</dbReference>
<name>A0A061ABW6_9MOLU</name>
<dbReference type="PANTHER" id="PTHR42929:SF1">
    <property type="entry name" value="INNER MEMBRANE ABC TRANSPORTER PERMEASE PROTEIN YDCU-RELATED"/>
    <property type="match status" value="1"/>
</dbReference>
<evidence type="ECO:0000256" key="8">
    <source>
        <dbReference type="RuleBase" id="RU363032"/>
    </source>
</evidence>
<evidence type="ECO:0000256" key="4">
    <source>
        <dbReference type="ARBA" id="ARBA00022475"/>
    </source>
</evidence>
<keyword evidence="4" id="KW-1003">Cell membrane</keyword>
<dbReference type="SUPFAM" id="SSF161098">
    <property type="entry name" value="MetI-like"/>
    <property type="match status" value="1"/>
</dbReference>
<evidence type="ECO:0000256" key="7">
    <source>
        <dbReference type="ARBA" id="ARBA00023136"/>
    </source>
</evidence>
<dbReference type="HOGENOM" id="CLU_016047_18_3_14"/>
<evidence type="ECO:0000256" key="3">
    <source>
        <dbReference type="ARBA" id="ARBA00022448"/>
    </source>
</evidence>
<dbReference type="CDD" id="cd06261">
    <property type="entry name" value="TM_PBP2"/>
    <property type="match status" value="1"/>
</dbReference>
<dbReference type="InterPro" id="IPR000515">
    <property type="entry name" value="MetI-like"/>
</dbReference>
<feature type="transmembrane region" description="Helical" evidence="8">
    <location>
        <begin position="250"/>
        <end position="269"/>
    </location>
</feature>
<dbReference type="KEGG" id="aoc:Aocu_12400"/>
<dbReference type="STRING" id="35623.Aocu_12400"/>
<dbReference type="InParanoid" id="A0A061ABW6"/>
<feature type="transmembrane region" description="Helical" evidence="8">
    <location>
        <begin position="66"/>
        <end position="84"/>
    </location>
</feature>
<dbReference type="PROSITE" id="PS50928">
    <property type="entry name" value="ABC_TM1"/>
    <property type="match status" value="1"/>
</dbReference>
<proteinExistence type="inferred from homology"/>
<dbReference type="Pfam" id="PF00528">
    <property type="entry name" value="BPD_transp_1"/>
    <property type="match status" value="1"/>
</dbReference>
<protein>
    <submittedName>
        <fullName evidence="10">Spermidine/Putrescine ABC transporter, permease PotB</fullName>
    </submittedName>
</protein>
<keyword evidence="3 8" id="KW-0813">Transport</keyword>
<dbReference type="AlphaFoldDB" id="A0A061ABW6"/>
<dbReference type="OrthoDB" id="9807047at2"/>
<evidence type="ECO:0000313" key="10">
    <source>
        <dbReference type="EMBL" id="CDR31313.1"/>
    </source>
</evidence>
<dbReference type="RefSeq" id="WP_045749743.1">
    <property type="nucleotide sequence ID" value="NZ_FUZK01000001.1"/>
</dbReference>
<sequence length="279" mass="31422">MKKPFSKLSIPYVVWLFLLALIPMFVMLFLSLSYTEGLSLDNYEFNFSFYQALLEPSIQTAFFNSFYFAILTTLISFVLGYLVAYTVFRSKIKNKFLVLAIFILPMWSNLLLRTEALGNLMNENNIITDILSSMTQTDILFPVFKGTEVAVLVGLVLTYLPFMILPIYTALEKIDYALEEAALDLGLTDFQKFMKVVFPLSLKGVATGSILVFLPAMSGFAIPEILGAGNILLIGNVIEQSFRYMDYNLGSLLSMIILIIIFVSILFVSKIDKEGETLL</sequence>
<accession>A0A061ABW6</accession>
<dbReference type="PANTHER" id="PTHR42929">
    <property type="entry name" value="INNER MEMBRANE ABC TRANSPORTER PERMEASE PROTEIN YDCU-RELATED-RELATED"/>
    <property type="match status" value="1"/>
</dbReference>
<evidence type="ECO:0000256" key="6">
    <source>
        <dbReference type="ARBA" id="ARBA00022989"/>
    </source>
</evidence>